<keyword evidence="3" id="KW-0813">Transport</keyword>
<name>A0A9X2FLF5_9LACO</name>
<dbReference type="GO" id="GO:0005886">
    <property type="term" value="C:plasma membrane"/>
    <property type="evidence" value="ECO:0007669"/>
    <property type="project" value="UniProtKB-SubCell"/>
</dbReference>
<feature type="transmembrane region" description="Helical" evidence="12">
    <location>
        <begin position="7"/>
        <end position="29"/>
    </location>
</feature>
<proteinExistence type="inferred from homology"/>
<dbReference type="InterPro" id="IPR046786">
    <property type="entry name" value="MotA_N"/>
</dbReference>
<feature type="domain" description="Motility protein A N-terminal" evidence="14">
    <location>
        <begin position="6"/>
        <end position="89"/>
    </location>
</feature>
<keyword evidence="11 12" id="KW-0472">Membrane</keyword>
<evidence type="ECO:0000256" key="10">
    <source>
        <dbReference type="ARBA" id="ARBA00023065"/>
    </source>
</evidence>
<feature type="domain" description="MotA/TolQ/ExbB proton channel" evidence="13">
    <location>
        <begin position="101"/>
        <end position="218"/>
    </location>
</feature>
<comment type="caution">
    <text evidence="15">The sequence shown here is derived from an EMBL/GenBank/DDBJ whole genome shotgun (WGS) entry which is preliminary data.</text>
</comment>
<keyword evidence="6 12" id="KW-0812">Transmembrane</keyword>
<keyword evidence="15" id="KW-0966">Cell projection</keyword>
<evidence type="ECO:0000256" key="5">
    <source>
        <dbReference type="ARBA" id="ARBA00022500"/>
    </source>
</evidence>
<dbReference type="Pfam" id="PF01618">
    <property type="entry name" value="MotA_ExbB"/>
    <property type="match status" value="1"/>
</dbReference>
<evidence type="ECO:0000256" key="12">
    <source>
        <dbReference type="SAM" id="Phobius"/>
    </source>
</evidence>
<dbReference type="GO" id="GO:0006935">
    <property type="term" value="P:chemotaxis"/>
    <property type="evidence" value="ECO:0007669"/>
    <property type="project" value="UniProtKB-KW"/>
</dbReference>
<keyword evidence="15" id="KW-0282">Flagellum</keyword>
<evidence type="ECO:0000256" key="1">
    <source>
        <dbReference type="ARBA" id="ARBA00004651"/>
    </source>
</evidence>
<evidence type="ECO:0000256" key="7">
    <source>
        <dbReference type="ARBA" id="ARBA00022779"/>
    </source>
</evidence>
<feature type="transmembrane region" description="Helical" evidence="12">
    <location>
        <begin position="148"/>
        <end position="170"/>
    </location>
</feature>
<evidence type="ECO:0000256" key="8">
    <source>
        <dbReference type="ARBA" id="ARBA00022781"/>
    </source>
</evidence>
<dbReference type="AlphaFoldDB" id="A0A9X2FLF5"/>
<keyword evidence="9 12" id="KW-1133">Transmembrane helix</keyword>
<evidence type="ECO:0000256" key="9">
    <source>
        <dbReference type="ARBA" id="ARBA00022989"/>
    </source>
</evidence>
<dbReference type="GO" id="GO:1902600">
    <property type="term" value="P:proton transmembrane transport"/>
    <property type="evidence" value="ECO:0007669"/>
    <property type="project" value="UniProtKB-KW"/>
</dbReference>
<keyword evidence="16" id="KW-1185">Reference proteome</keyword>
<protein>
    <submittedName>
        <fullName evidence="15">Flagellar motor stator protein MotA</fullName>
    </submittedName>
</protein>
<dbReference type="Proteomes" id="UP001139006">
    <property type="component" value="Unassembled WGS sequence"/>
</dbReference>
<evidence type="ECO:0000256" key="2">
    <source>
        <dbReference type="ARBA" id="ARBA00008038"/>
    </source>
</evidence>
<gene>
    <name evidence="15" type="primary">motA</name>
    <name evidence="15" type="ORF">LB941_10835</name>
</gene>
<keyword evidence="15" id="KW-0969">Cilium</keyword>
<keyword evidence="4" id="KW-1003">Cell membrane</keyword>
<dbReference type="EMBL" id="JAIULA010000026">
    <property type="protein sequence ID" value="MCP0887824.1"/>
    <property type="molecule type" value="Genomic_DNA"/>
</dbReference>
<evidence type="ECO:0000256" key="6">
    <source>
        <dbReference type="ARBA" id="ARBA00022692"/>
    </source>
</evidence>
<evidence type="ECO:0000313" key="15">
    <source>
        <dbReference type="EMBL" id="MCP0887824.1"/>
    </source>
</evidence>
<evidence type="ECO:0000256" key="11">
    <source>
        <dbReference type="ARBA" id="ARBA00023136"/>
    </source>
</evidence>
<evidence type="ECO:0000256" key="4">
    <source>
        <dbReference type="ARBA" id="ARBA00022475"/>
    </source>
</evidence>
<keyword evidence="5" id="KW-0145">Chemotaxis</keyword>
<dbReference type="PANTHER" id="PTHR30433">
    <property type="entry name" value="CHEMOTAXIS PROTEIN MOTA"/>
    <property type="match status" value="1"/>
</dbReference>
<sequence length="255" mass="27662">MDFMVLVGVLMGMVAVLGGMVIKGANLGVFVNPEALLIIFVGMIAAVINSYPLKDIKRIPNLFKVLFSVQEHNPAGTIDKIVEMSNIARREGLLALEEPVQQIDNEFLKKGLEMVVDGIDADLIEEIMVTEIDATEERHRSGAAIFKTAGTTSPTLGVLGAVIGLIGALGDLSDVDKLGESISSAFVATLLGIFFGYVIMIPFSSRLTRKSEAELEVMNIILEGVLYIQAGQSPKTIEQKLYSKLEPNLRPKKEE</sequence>
<comment type="similarity">
    <text evidence="2">Belongs to the MotA family.</text>
</comment>
<dbReference type="InterPro" id="IPR000540">
    <property type="entry name" value="Flag_MotA_CS"/>
</dbReference>
<reference evidence="15 16" key="1">
    <citation type="journal article" date="2023" name="Int. J. Syst. Evol. Microbiol.">
        <title>Ligilactobacillus ubinensis sp. nov., a novel species isolated from the wild ferment of a durian fruit (Durio zibethinus).</title>
        <authorList>
            <person name="Heng Y.C."/>
            <person name="Menon N."/>
            <person name="Chen B."/>
            <person name="Loo B.Z.L."/>
            <person name="Wong G.W.J."/>
            <person name="Lim A.C.H."/>
            <person name="Silvaraju S."/>
            <person name="Kittelmann S."/>
        </authorList>
    </citation>
    <scope>NUCLEOTIDE SEQUENCE [LARGE SCALE GENOMIC DNA]</scope>
    <source>
        <strain evidence="15 16">WILCCON 0076</strain>
    </source>
</reference>
<dbReference type="PANTHER" id="PTHR30433:SF3">
    <property type="entry name" value="MOTILITY PROTEIN A"/>
    <property type="match status" value="1"/>
</dbReference>
<feature type="transmembrane region" description="Helical" evidence="12">
    <location>
        <begin position="182"/>
        <end position="203"/>
    </location>
</feature>
<evidence type="ECO:0000259" key="14">
    <source>
        <dbReference type="Pfam" id="PF20560"/>
    </source>
</evidence>
<dbReference type="NCBIfam" id="NF005997">
    <property type="entry name" value="PRK08124.1"/>
    <property type="match status" value="1"/>
</dbReference>
<dbReference type="RefSeq" id="WP_253361985.1">
    <property type="nucleotide sequence ID" value="NZ_JAIULA010000026.1"/>
</dbReference>
<evidence type="ECO:0000259" key="13">
    <source>
        <dbReference type="Pfam" id="PF01618"/>
    </source>
</evidence>
<keyword evidence="10" id="KW-0406">Ion transport</keyword>
<dbReference type="InterPro" id="IPR047055">
    <property type="entry name" value="MotA-like"/>
</dbReference>
<comment type="subcellular location">
    <subcellularLocation>
        <location evidence="1">Cell membrane</location>
        <topology evidence="1">Multi-pass membrane protein</topology>
    </subcellularLocation>
</comment>
<keyword evidence="7" id="KW-0283">Flagellar rotation</keyword>
<keyword evidence="8" id="KW-0375">Hydrogen ion transport</keyword>
<dbReference type="Pfam" id="PF20560">
    <property type="entry name" value="MotA_N"/>
    <property type="match status" value="1"/>
</dbReference>
<accession>A0A9X2FLF5</accession>
<dbReference type="GO" id="GO:0071978">
    <property type="term" value="P:bacterial-type flagellum-dependent swarming motility"/>
    <property type="evidence" value="ECO:0007669"/>
    <property type="project" value="InterPro"/>
</dbReference>
<dbReference type="PROSITE" id="PS01307">
    <property type="entry name" value="MOTA"/>
    <property type="match status" value="1"/>
</dbReference>
<evidence type="ECO:0000313" key="16">
    <source>
        <dbReference type="Proteomes" id="UP001139006"/>
    </source>
</evidence>
<organism evidence="15 16">
    <name type="scientific">Ligilactobacillus ubinensis</name>
    <dbReference type="NCBI Taxonomy" id="2876789"/>
    <lineage>
        <taxon>Bacteria</taxon>
        <taxon>Bacillati</taxon>
        <taxon>Bacillota</taxon>
        <taxon>Bacilli</taxon>
        <taxon>Lactobacillales</taxon>
        <taxon>Lactobacillaceae</taxon>
        <taxon>Ligilactobacillus</taxon>
    </lineage>
</organism>
<feature type="transmembrane region" description="Helical" evidence="12">
    <location>
        <begin position="35"/>
        <end position="53"/>
    </location>
</feature>
<dbReference type="InterPro" id="IPR002898">
    <property type="entry name" value="MotA_ExbB_proton_chnl"/>
</dbReference>
<evidence type="ECO:0000256" key="3">
    <source>
        <dbReference type="ARBA" id="ARBA00022448"/>
    </source>
</evidence>